<reference evidence="1" key="1">
    <citation type="submission" date="2022-11" db="EMBL/GenBank/DDBJ databases">
        <title>Centuries of genome instability and evolution in soft-shell clam transmissible cancer (bioRxiv).</title>
        <authorList>
            <person name="Hart S.F.M."/>
            <person name="Yonemitsu M.A."/>
            <person name="Giersch R.M."/>
            <person name="Beal B.F."/>
            <person name="Arriagada G."/>
            <person name="Davis B.W."/>
            <person name="Ostrander E.A."/>
            <person name="Goff S.P."/>
            <person name="Metzger M.J."/>
        </authorList>
    </citation>
    <scope>NUCLEOTIDE SEQUENCE</scope>
    <source>
        <strain evidence="1">MELC-2E11</strain>
        <tissue evidence="1">Siphon/mantle</tissue>
    </source>
</reference>
<evidence type="ECO:0000313" key="2">
    <source>
        <dbReference type="Proteomes" id="UP001164746"/>
    </source>
</evidence>
<dbReference type="EMBL" id="CP111021">
    <property type="protein sequence ID" value="WAR17829.1"/>
    <property type="molecule type" value="Genomic_DNA"/>
</dbReference>
<dbReference type="Proteomes" id="UP001164746">
    <property type="component" value="Chromosome 10"/>
</dbReference>
<name>A0ABY7F9J4_MYAAR</name>
<gene>
    <name evidence="1" type="ORF">MAR_032423</name>
</gene>
<keyword evidence="2" id="KW-1185">Reference proteome</keyword>
<evidence type="ECO:0000313" key="1">
    <source>
        <dbReference type="EMBL" id="WAR17829.1"/>
    </source>
</evidence>
<proteinExistence type="predicted"/>
<protein>
    <submittedName>
        <fullName evidence="1">Uncharacterized protein</fullName>
    </submittedName>
</protein>
<sequence length="148" mass="16676">MATYIGHTASTVILGKAKFQIVLHNAIEQVSSASIREAFRLNCGRDVSNQWHISGELNSDAESETRIVGPHTRTPLNATAAGEKAIKQGHEVTLILTGEEMLKELQEREQFKPKRLLKEKEKWKRNMAEKKLTKFGNTFKSTCNRKGI</sequence>
<accession>A0ABY7F9J4</accession>
<organism evidence="1 2">
    <name type="scientific">Mya arenaria</name>
    <name type="common">Soft-shell clam</name>
    <dbReference type="NCBI Taxonomy" id="6604"/>
    <lineage>
        <taxon>Eukaryota</taxon>
        <taxon>Metazoa</taxon>
        <taxon>Spiralia</taxon>
        <taxon>Lophotrochozoa</taxon>
        <taxon>Mollusca</taxon>
        <taxon>Bivalvia</taxon>
        <taxon>Autobranchia</taxon>
        <taxon>Heteroconchia</taxon>
        <taxon>Euheterodonta</taxon>
        <taxon>Imparidentia</taxon>
        <taxon>Neoheterodontei</taxon>
        <taxon>Myida</taxon>
        <taxon>Myoidea</taxon>
        <taxon>Myidae</taxon>
        <taxon>Mya</taxon>
    </lineage>
</organism>